<dbReference type="KEGG" id="fhl:OE105_08845"/>
<feature type="transmembrane region" description="Helical" evidence="3">
    <location>
        <begin position="179"/>
        <end position="196"/>
    </location>
</feature>
<feature type="domain" description="EamA" evidence="4">
    <location>
        <begin position="149"/>
        <end position="281"/>
    </location>
</feature>
<keyword evidence="3" id="KW-0812">Transmembrane</keyword>
<dbReference type="RefSeq" id="WP_275419846.1">
    <property type="nucleotide sequence ID" value="NZ_CP106877.1"/>
</dbReference>
<feature type="transmembrane region" description="Helical" evidence="3">
    <location>
        <begin position="61"/>
        <end position="81"/>
    </location>
</feature>
<feature type="transmembrane region" description="Helical" evidence="3">
    <location>
        <begin position="30"/>
        <end position="49"/>
    </location>
</feature>
<dbReference type="EMBL" id="CP106877">
    <property type="protein sequence ID" value="WAA11728.1"/>
    <property type="molecule type" value="Genomic_DNA"/>
</dbReference>
<comment type="subcellular location">
    <subcellularLocation>
        <location evidence="1">Endomembrane system</location>
        <topology evidence="1">Multi-pass membrane protein</topology>
    </subcellularLocation>
</comment>
<feature type="transmembrane region" description="Helical" evidence="3">
    <location>
        <begin position="120"/>
        <end position="137"/>
    </location>
</feature>
<proteinExistence type="inferred from homology"/>
<gene>
    <name evidence="5" type="ORF">OE105_08845</name>
</gene>
<feature type="transmembrane region" description="Helical" evidence="3">
    <location>
        <begin position="93"/>
        <end position="111"/>
    </location>
</feature>
<evidence type="ECO:0000256" key="2">
    <source>
        <dbReference type="ARBA" id="ARBA00007362"/>
    </source>
</evidence>
<evidence type="ECO:0000256" key="1">
    <source>
        <dbReference type="ARBA" id="ARBA00004127"/>
    </source>
</evidence>
<reference evidence="5" key="1">
    <citation type="submission" date="2022-09" db="EMBL/GenBank/DDBJ databases">
        <title>Complete Genomes of Fervidibacillus albus and Fervidibacillus halotolerans isolated from tidal flat sediments.</title>
        <authorList>
            <person name="Kwon K.K."/>
            <person name="Yang S.-H."/>
            <person name="Park M.J."/>
            <person name="Oh H.-M."/>
        </authorList>
    </citation>
    <scope>NUCLEOTIDE SEQUENCE</scope>
    <source>
        <strain evidence="5">MEBiC13594</strain>
    </source>
</reference>
<keyword evidence="3" id="KW-1133">Transmembrane helix</keyword>
<comment type="similarity">
    <text evidence="2">Belongs to the EamA transporter family.</text>
</comment>
<name>A0A9E8LXT8_9BACI</name>
<organism evidence="5 6">
    <name type="scientific">Fervidibacillus halotolerans</name>
    <dbReference type="NCBI Taxonomy" id="2980027"/>
    <lineage>
        <taxon>Bacteria</taxon>
        <taxon>Bacillati</taxon>
        <taxon>Bacillota</taxon>
        <taxon>Bacilli</taxon>
        <taxon>Bacillales</taxon>
        <taxon>Bacillaceae</taxon>
        <taxon>Fervidibacillus</taxon>
    </lineage>
</organism>
<feature type="transmembrane region" description="Helical" evidence="3">
    <location>
        <begin position="241"/>
        <end position="260"/>
    </location>
</feature>
<accession>A0A9E8LXT8</accession>
<dbReference type="InterPro" id="IPR000620">
    <property type="entry name" value="EamA_dom"/>
</dbReference>
<feature type="transmembrane region" description="Helical" evidence="3">
    <location>
        <begin position="149"/>
        <end position="167"/>
    </location>
</feature>
<evidence type="ECO:0000313" key="5">
    <source>
        <dbReference type="EMBL" id="WAA11728.1"/>
    </source>
</evidence>
<keyword evidence="3" id="KW-0472">Membrane</keyword>
<protein>
    <submittedName>
        <fullName evidence="5">DMT family transporter</fullName>
    </submittedName>
</protein>
<evidence type="ECO:0000313" key="6">
    <source>
        <dbReference type="Proteomes" id="UP001164726"/>
    </source>
</evidence>
<sequence>MRDKFIFIFVMLIFGSIGIFVKQIELSSGTIAFFRGVIGSLFLIVASFTMNRSVTFKVGKWNRFLLFISGAALGLNWIFLFESYRYTTITNATLSYYFAPVFVMILAPFLLKEKMVWQNWVGLMAAIVGLLFVLNPGNESPIGEFHHPLGIFYGLLAATLYASVIIINKFLRGLSAFETTVNQLLIATMILFPYVFFTEGFHVTGLDIRSIFFLIIIGIVHTGIAYVLYFPTVKKLRSQTVALFSYIDPISAVIMSSLILGEWLSFNQFIGGIFILGSTFFNDVPKKDRL</sequence>
<evidence type="ECO:0000256" key="3">
    <source>
        <dbReference type="SAM" id="Phobius"/>
    </source>
</evidence>
<feature type="transmembrane region" description="Helical" evidence="3">
    <location>
        <begin position="5"/>
        <end position="24"/>
    </location>
</feature>
<evidence type="ECO:0000259" key="4">
    <source>
        <dbReference type="Pfam" id="PF00892"/>
    </source>
</evidence>
<dbReference type="InterPro" id="IPR037185">
    <property type="entry name" value="EmrE-like"/>
</dbReference>
<feature type="transmembrane region" description="Helical" evidence="3">
    <location>
        <begin position="208"/>
        <end position="229"/>
    </location>
</feature>
<dbReference type="SUPFAM" id="SSF103481">
    <property type="entry name" value="Multidrug resistance efflux transporter EmrE"/>
    <property type="match status" value="2"/>
</dbReference>
<dbReference type="PANTHER" id="PTHR22911:SF102">
    <property type="entry name" value="MEMBRANE PROTEIN"/>
    <property type="match status" value="1"/>
</dbReference>
<dbReference type="GO" id="GO:0016020">
    <property type="term" value="C:membrane"/>
    <property type="evidence" value="ECO:0007669"/>
    <property type="project" value="InterPro"/>
</dbReference>
<dbReference type="Proteomes" id="UP001164726">
    <property type="component" value="Chromosome"/>
</dbReference>
<dbReference type="AlphaFoldDB" id="A0A9E8LXT8"/>
<keyword evidence="6" id="KW-1185">Reference proteome</keyword>
<feature type="domain" description="EamA" evidence="4">
    <location>
        <begin position="6"/>
        <end position="134"/>
    </location>
</feature>
<dbReference type="Pfam" id="PF00892">
    <property type="entry name" value="EamA"/>
    <property type="match status" value="2"/>
</dbReference>
<dbReference type="PANTHER" id="PTHR22911">
    <property type="entry name" value="ACYL-MALONYL CONDENSING ENZYME-RELATED"/>
    <property type="match status" value="1"/>
</dbReference>